<proteinExistence type="predicted"/>
<dbReference type="Proteomes" id="UP000215465">
    <property type="component" value="Chromosome 1"/>
</dbReference>
<evidence type="ECO:0000313" key="3">
    <source>
        <dbReference type="EMBL" id="SNW07103.1"/>
    </source>
</evidence>
<evidence type="ECO:0000256" key="1">
    <source>
        <dbReference type="SAM" id="MobiDB-lite"/>
    </source>
</evidence>
<dbReference type="InterPro" id="IPR027910">
    <property type="entry name" value="YdiL_sf"/>
</dbReference>
<accession>A0A1A9RD31</accession>
<dbReference type="SUPFAM" id="SSF47413">
    <property type="entry name" value="lambda repressor-like DNA-binding domains"/>
    <property type="match status" value="1"/>
</dbReference>
<organism evidence="2 4">
    <name type="scientific">Eikenella corrodens</name>
    <dbReference type="NCBI Taxonomy" id="539"/>
    <lineage>
        <taxon>Bacteria</taxon>
        <taxon>Pseudomonadati</taxon>
        <taxon>Pseudomonadota</taxon>
        <taxon>Betaproteobacteria</taxon>
        <taxon>Neisseriales</taxon>
        <taxon>Neisseriaceae</taxon>
        <taxon>Eikenella</taxon>
    </lineage>
</organism>
<dbReference type="InterPro" id="IPR010982">
    <property type="entry name" value="Lambda_DNA-bd_dom_sf"/>
</dbReference>
<feature type="region of interest" description="Disordered" evidence="1">
    <location>
        <begin position="133"/>
        <end position="156"/>
    </location>
</feature>
<dbReference type="InterPro" id="IPR015060">
    <property type="entry name" value="Aca2_YdiL-like"/>
</dbReference>
<evidence type="ECO:0000313" key="4">
    <source>
        <dbReference type="Proteomes" id="UP000078003"/>
    </source>
</evidence>
<dbReference type="Gene3D" id="1.10.3100.10">
    <property type="entry name" value="Putative cytoplasmic protein"/>
    <property type="match status" value="1"/>
</dbReference>
<reference evidence="4" key="1">
    <citation type="submission" date="2016-05" db="EMBL/GenBank/DDBJ databases">
        <title>Draft genome of Corynebacterium afermentans subsp. afermentans LCDC 88199T.</title>
        <authorList>
            <person name="Bernier A.-M."/>
            <person name="Bernard K."/>
        </authorList>
    </citation>
    <scope>NUCLEOTIDE SEQUENCE [LARGE SCALE GENOMIC DNA]</scope>
    <source>
        <strain evidence="4">NML01-0328</strain>
    </source>
</reference>
<sequence>MFPIELKALRRNLGLTQAEAAQALAANVDFPHGASAEEWAQWENGAAPIPLHVVRAVETRLNQKYQAIDQYAEQLEAQMQGGNAVVVLWYPEPNACPDLASWRISQSVAGEVAAMGGRVIAFDAEAYRNWRQGQAQTADTPDNRQRWAQEQFEQSR</sequence>
<dbReference type="Proteomes" id="UP000078003">
    <property type="component" value="Unassembled WGS sequence"/>
</dbReference>
<reference evidence="3 5" key="3">
    <citation type="submission" date="2017-06" db="EMBL/GenBank/DDBJ databases">
        <authorList>
            <consortium name="Pathogen Informatics"/>
        </authorList>
    </citation>
    <scope>NUCLEOTIDE SEQUENCE [LARGE SCALE GENOMIC DNA]</scope>
    <source>
        <strain evidence="3 5">NCTC10596</strain>
    </source>
</reference>
<dbReference type="KEGG" id="ecor:SAMEA4412678_0425"/>
<dbReference type="AlphaFoldDB" id="A0A1A9RD31"/>
<gene>
    <name evidence="2" type="ORF">A7P85_06785</name>
    <name evidence="3" type="ORF">SAMEA4412678_00425</name>
</gene>
<dbReference type="RefSeq" id="WP_003822378.1">
    <property type="nucleotide sequence ID" value="NZ_CP082861.1"/>
</dbReference>
<dbReference type="EMBL" id="LXSF01000006">
    <property type="protein sequence ID" value="OAM16405.1"/>
    <property type="molecule type" value="Genomic_DNA"/>
</dbReference>
<feature type="compositionally biased region" description="Basic and acidic residues" evidence="1">
    <location>
        <begin position="141"/>
        <end position="156"/>
    </location>
</feature>
<dbReference type="GO" id="GO:0003677">
    <property type="term" value="F:DNA binding"/>
    <property type="evidence" value="ECO:0007669"/>
    <property type="project" value="InterPro"/>
</dbReference>
<name>A0A1A9RD31_EIKCO</name>
<evidence type="ECO:0000313" key="5">
    <source>
        <dbReference type="Proteomes" id="UP000215465"/>
    </source>
</evidence>
<dbReference type="EMBL" id="LT906482">
    <property type="protein sequence ID" value="SNW07103.1"/>
    <property type="molecule type" value="Genomic_DNA"/>
</dbReference>
<evidence type="ECO:0000313" key="2">
    <source>
        <dbReference type="EMBL" id="OAM16405.1"/>
    </source>
</evidence>
<dbReference type="GeneID" id="60769328"/>
<dbReference type="Pfam" id="PF08965">
    <property type="entry name" value="Aca2_YdiL"/>
    <property type="match status" value="1"/>
</dbReference>
<reference evidence="2" key="2">
    <citation type="submission" date="2016-05" db="EMBL/GenBank/DDBJ databases">
        <authorList>
            <person name="Lavstsen T."/>
            <person name="Jespersen J.S."/>
        </authorList>
    </citation>
    <scope>NUCLEOTIDE SEQUENCE</scope>
    <source>
        <strain evidence="2">NML01-0328</strain>
    </source>
</reference>
<protein>
    <submittedName>
        <fullName evidence="3">Domain of uncharacterized function (DUF1870)</fullName>
    </submittedName>
</protein>